<evidence type="ECO:0000256" key="5">
    <source>
        <dbReference type="ARBA" id="ARBA00022692"/>
    </source>
</evidence>
<evidence type="ECO:0000256" key="1">
    <source>
        <dbReference type="ARBA" id="ARBA00004429"/>
    </source>
</evidence>
<dbReference type="Proteomes" id="UP000277007">
    <property type="component" value="Unassembled WGS sequence"/>
</dbReference>
<evidence type="ECO:0000313" key="11">
    <source>
        <dbReference type="EMBL" id="RTR20973.1"/>
    </source>
</evidence>
<comment type="function">
    <text evidence="9">Part of the tripartite ATP-independent periplasmic (TRAP) transport system.</text>
</comment>
<dbReference type="PANTHER" id="PTHR35011:SF10">
    <property type="entry name" value="TRAP TRANSPORTER SMALL PERMEASE PROTEIN"/>
    <property type="match status" value="1"/>
</dbReference>
<dbReference type="PANTHER" id="PTHR35011">
    <property type="entry name" value="2,3-DIKETO-L-GULONATE TRAP TRANSPORTER SMALL PERMEASE PROTEIN YIAM"/>
    <property type="match status" value="1"/>
</dbReference>
<comment type="subunit">
    <text evidence="9">The complex comprises the extracytoplasmic solute receptor protein and the two transmembrane proteins.</text>
</comment>
<feature type="domain" description="Tripartite ATP-independent periplasmic transporters DctQ component" evidence="10">
    <location>
        <begin position="50"/>
        <end position="179"/>
    </location>
</feature>
<keyword evidence="7 9" id="KW-0472">Membrane</keyword>
<dbReference type="GO" id="GO:0005886">
    <property type="term" value="C:plasma membrane"/>
    <property type="evidence" value="ECO:0007669"/>
    <property type="project" value="UniProtKB-SubCell"/>
</dbReference>
<keyword evidence="6 9" id="KW-1133">Transmembrane helix</keyword>
<accession>A0A3S0K5G4</accession>
<comment type="caution">
    <text evidence="11">The sequence shown here is derived from an EMBL/GenBank/DDBJ whole genome shotgun (WGS) entry which is preliminary data.</text>
</comment>
<dbReference type="OrthoDB" id="7159137at2"/>
<keyword evidence="5 9" id="KW-0812">Transmembrane</keyword>
<feature type="transmembrane region" description="Helical" evidence="9">
    <location>
        <begin position="149"/>
        <end position="173"/>
    </location>
</feature>
<feature type="transmembrane region" description="Helical" evidence="9">
    <location>
        <begin position="72"/>
        <end position="90"/>
    </location>
</feature>
<evidence type="ECO:0000259" key="10">
    <source>
        <dbReference type="Pfam" id="PF04290"/>
    </source>
</evidence>
<evidence type="ECO:0000256" key="3">
    <source>
        <dbReference type="ARBA" id="ARBA00022475"/>
    </source>
</evidence>
<evidence type="ECO:0000256" key="4">
    <source>
        <dbReference type="ARBA" id="ARBA00022519"/>
    </source>
</evidence>
<keyword evidence="12" id="KW-1185">Reference proteome</keyword>
<feature type="transmembrane region" description="Helical" evidence="9">
    <location>
        <begin position="32"/>
        <end position="52"/>
    </location>
</feature>
<sequence>MSAAERNLILGGASGPVVRAPSLKWIGAALSLINRVVVVLASIAVVLAGVVLTQEAITRYAFHHPADWQDEMAVFLLVGATFMSAAWVQARRGHVSIDALAELLPPAVDRVRRFVADVASFAFCAFFAWKSWTLFHEAWEDGMVTHSTWAPPLWIPYSFMALGMTLLALQILLQVLDSLLANGEAD</sequence>
<keyword evidence="2 9" id="KW-0813">Transport</keyword>
<evidence type="ECO:0000256" key="7">
    <source>
        <dbReference type="ARBA" id="ARBA00023136"/>
    </source>
</evidence>
<keyword evidence="4 9" id="KW-0997">Cell inner membrane</keyword>
<organism evidence="11 12">
    <name type="scientific">Azospirillum griseum</name>
    <dbReference type="NCBI Taxonomy" id="2496639"/>
    <lineage>
        <taxon>Bacteria</taxon>
        <taxon>Pseudomonadati</taxon>
        <taxon>Pseudomonadota</taxon>
        <taxon>Alphaproteobacteria</taxon>
        <taxon>Rhodospirillales</taxon>
        <taxon>Azospirillaceae</taxon>
        <taxon>Azospirillum</taxon>
    </lineage>
</organism>
<dbReference type="GO" id="GO:0015740">
    <property type="term" value="P:C4-dicarboxylate transport"/>
    <property type="evidence" value="ECO:0007669"/>
    <property type="project" value="TreeGrafter"/>
</dbReference>
<dbReference type="InterPro" id="IPR055348">
    <property type="entry name" value="DctQ"/>
</dbReference>
<dbReference type="InterPro" id="IPR007387">
    <property type="entry name" value="TRAP_DctQ"/>
</dbReference>
<reference evidence="11 12" key="1">
    <citation type="submission" date="2018-12" db="EMBL/GenBank/DDBJ databases">
        <authorList>
            <person name="Yang Y."/>
        </authorList>
    </citation>
    <scope>NUCLEOTIDE SEQUENCE [LARGE SCALE GENOMIC DNA]</scope>
    <source>
        <strain evidence="11 12">L-25-5w-1</strain>
    </source>
</reference>
<gene>
    <name evidence="11" type="ORF">EJ903_09480</name>
</gene>
<comment type="similarity">
    <text evidence="8 9">Belongs to the TRAP transporter small permease family.</text>
</comment>
<evidence type="ECO:0000313" key="12">
    <source>
        <dbReference type="Proteomes" id="UP000277007"/>
    </source>
</evidence>
<feature type="transmembrane region" description="Helical" evidence="9">
    <location>
        <begin position="111"/>
        <end position="129"/>
    </location>
</feature>
<dbReference type="GO" id="GO:0022857">
    <property type="term" value="F:transmembrane transporter activity"/>
    <property type="evidence" value="ECO:0007669"/>
    <property type="project" value="UniProtKB-UniRule"/>
</dbReference>
<evidence type="ECO:0000256" key="9">
    <source>
        <dbReference type="RuleBase" id="RU369079"/>
    </source>
</evidence>
<evidence type="ECO:0000256" key="2">
    <source>
        <dbReference type="ARBA" id="ARBA00022448"/>
    </source>
</evidence>
<protein>
    <recommendedName>
        <fullName evidence="9">TRAP transporter small permease protein</fullName>
    </recommendedName>
</protein>
<keyword evidence="3" id="KW-1003">Cell membrane</keyword>
<evidence type="ECO:0000256" key="6">
    <source>
        <dbReference type="ARBA" id="ARBA00022989"/>
    </source>
</evidence>
<comment type="subcellular location">
    <subcellularLocation>
        <location evidence="1 9">Cell inner membrane</location>
        <topology evidence="1 9">Multi-pass membrane protein</topology>
    </subcellularLocation>
</comment>
<dbReference type="EMBL" id="RXMA01000007">
    <property type="protein sequence ID" value="RTR20973.1"/>
    <property type="molecule type" value="Genomic_DNA"/>
</dbReference>
<dbReference type="RefSeq" id="WP_126614497.1">
    <property type="nucleotide sequence ID" value="NZ_JBHUCY010000029.1"/>
</dbReference>
<dbReference type="Pfam" id="PF04290">
    <property type="entry name" value="DctQ"/>
    <property type="match status" value="1"/>
</dbReference>
<evidence type="ECO:0000256" key="8">
    <source>
        <dbReference type="ARBA" id="ARBA00038436"/>
    </source>
</evidence>
<name>A0A3S0K5G4_9PROT</name>
<dbReference type="AlphaFoldDB" id="A0A3S0K5G4"/>
<proteinExistence type="inferred from homology"/>